<comment type="similarity">
    <text evidence="1">Belongs to the cytochrome P450 family.</text>
</comment>
<dbReference type="InterPro" id="IPR036396">
    <property type="entry name" value="Cyt_P450_sf"/>
</dbReference>
<gene>
    <name evidence="3" type="ORF">IHE55_21005</name>
</gene>
<dbReference type="InterPro" id="IPR002397">
    <property type="entry name" value="Cyt_P450_B"/>
</dbReference>
<dbReference type="PRINTS" id="PR00359">
    <property type="entry name" value="BP450"/>
</dbReference>
<dbReference type="RefSeq" id="WP_197990440.1">
    <property type="nucleotide sequence ID" value="NZ_JACYXC010000001.1"/>
</dbReference>
<dbReference type="SUPFAM" id="SSF48264">
    <property type="entry name" value="Cytochrome P450"/>
    <property type="match status" value="1"/>
</dbReference>
<dbReference type="PANTHER" id="PTHR46696">
    <property type="entry name" value="P450, PUTATIVE (EUROFUNG)-RELATED"/>
    <property type="match status" value="1"/>
</dbReference>
<sequence>MDSARYRANDGAHAAAGRSGTPAGPAYHRVPRPVPLYGAEFAADPRAVYARLRRYGQVAPVEIAPGVGAHLVVGYRAALDLLHDTETWSKDPRAWQATVPPDCPVLPLLGWRPNPMYNDGEAHRRYRRVVTDTLGMIGPHALRARTRSAADALIRRFAAAGTADLVADYARDLPLMLFNQLFGVPEEDHDRLVAPLAALLEASGPRAAGRAGDAVTRYVGELVNRKVREPGDDLTSWFLAHPARLTTEEVVHHVALALGAGIEPVTNLISNALSRMLGDDRYYSTLAGGALTAWDAVHDVLREEPPIANLGAHFPRRAVEFHGVRITPGELVLISYGAANTTPDGLPPGPRSDGGAHLAWSAGPHACPARGPALLIATTAIEQLTGQLCDLALAVPRDRLAWRPGPFHTALAHLPVRFTPVRDTPASASAPRGGLRPAPPHRL</sequence>
<proteinExistence type="inferred from homology"/>
<organism evidence="3 4">
    <name type="scientific">Streptomyces pactum</name>
    <dbReference type="NCBI Taxonomy" id="68249"/>
    <lineage>
        <taxon>Bacteria</taxon>
        <taxon>Bacillati</taxon>
        <taxon>Actinomycetota</taxon>
        <taxon>Actinomycetes</taxon>
        <taxon>Kitasatosporales</taxon>
        <taxon>Streptomycetaceae</taxon>
        <taxon>Streptomyces</taxon>
    </lineage>
</organism>
<evidence type="ECO:0000313" key="4">
    <source>
        <dbReference type="Proteomes" id="UP000807371"/>
    </source>
</evidence>
<name>A0ABS0NPI1_9ACTN</name>
<evidence type="ECO:0000313" key="3">
    <source>
        <dbReference type="EMBL" id="MBH5337107.1"/>
    </source>
</evidence>
<dbReference type="Gene3D" id="1.10.630.10">
    <property type="entry name" value="Cytochrome P450"/>
    <property type="match status" value="1"/>
</dbReference>
<reference evidence="3 4" key="1">
    <citation type="submission" date="2020-09" db="EMBL/GenBank/DDBJ databases">
        <title>Biosynthesis of the nuclear factor of activated T cells inhibitor NFAT-133 and its congeners in Streptomyces pactum.</title>
        <authorList>
            <person name="Zhou W."/>
            <person name="Posri P."/>
            <person name="Abugrain M.E."/>
            <person name="Weisberg A.J."/>
            <person name="Chang J.H."/>
            <person name="Mahmud T."/>
        </authorList>
    </citation>
    <scope>NUCLEOTIDE SEQUENCE [LARGE SCALE GENOMIC DNA]</scope>
    <source>
        <strain evidence="3 4">ATCC 27456</strain>
    </source>
</reference>
<comment type="caution">
    <text evidence="3">The sequence shown here is derived from an EMBL/GenBank/DDBJ whole genome shotgun (WGS) entry which is preliminary data.</text>
</comment>
<accession>A0ABS0NPI1</accession>
<evidence type="ECO:0000256" key="1">
    <source>
        <dbReference type="ARBA" id="ARBA00010617"/>
    </source>
</evidence>
<dbReference type="PANTHER" id="PTHR46696:SF1">
    <property type="entry name" value="CYTOCHROME P450 YJIB-RELATED"/>
    <property type="match status" value="1"/>
</dbReference>
<dbReference type="EMBL" id="JACYXC010000001">
    <property type="protein sequence ID" value="MBH5337107.1"/>
    <property type="molecule type" value="Genomic_DNA"/>
</dbReference>
<feature type="compositionally biased region" description="Basic and acidic residues" evidence="2">
    <location>
        <begin position="1"/>
        <end position="10"/>
    </location>
</feature>
<feature type="region of interest" description="Disordered" evidence="2">
    <location>
        <begin position="1"/>
        <end position="27"/>
    </location>
</feature>
<protein>
    <submittedName>
        <fullName evidence="3">Cytochrome P450</fullName>
    </submittedName>
</protein>
<keyword evidence="4" id="KW-1185">Reference proteome</keyword>
<evidence type="ECO:0000256" key="2">
    <source>
        <dbReference type="SAM" id="MobiDB-lite"/>
    </source>
</evidence>
<dbReference type="Proteomes" id="UP000807371">
    <property type="component" value="Unassembled WGS sequence"/>
</dbReference>
<feature type="region of interest" description="Disordered" evidence="2">
    <location>
        <begin position="422"/>
        <end position="443"/>
    </location>
</feature>